<dbReference type="Pfam" id="PF13439">
    <property type="entry name" value="Glyco_transf_4"/>
    <property type="match status" value="1"/>
</dbReference>
<proteinExistence type="predicted"/>
<dbReference type="GO" id="GO:0016757">
    <property type="term" value="F:glycosyltransferase activity"/>
    <property type="evidence" value="ECO:0007669"/>
    <property type="project" value="TreeGrafter"/>
</dbReference>
<sequence length="472" mass="50600">MRRGRWTPPTCARSRTGCAAARRTSPSVPKPPRPPRRAGTPERPRGVSMIPSPTPRVLHLAQSDSEGGANRAALRLHRALLAAGMDSRFAAGRRRLDAPDIVAAGPSLRRTDLAAYANAATVKPFRGRGGAPGLITPAALGYGRLGPDLLDAADVVCLHWIAGAFLAPRQLRALRGKPLVWRLSDLWPFTGGCHYPGDCHGYERACGACPMLGSRWAWDITRHGWRTRARAYRALDITVAAPSRWIAACARASSLFRDRRIEVIPTGIDLSRYRPRDRREARAALGLPPDRDLILFGALASTDDPRKGCAELMAALDRFADRPEAASATLVVFGNRPGAPVPGGDRLPLIALGHISDEDRLATLYAAADVLVAPFLEDNLPNVALEALAAGTPVAAFDIGGMPDIVDDGVCGRLVPARDAEALAGAIAWILDAGRRGDAVRRAARAKAEQRFDIAACAHQYRALFSQVVQTA</sequence>
<evidence type="ECO:0000313" key="4">
    <source>
        <dbReference type="Proteomes" id="UP000434582"/>
    </source>
</evidence>
<dbReference type="Proteomes" id="UP000434582">
    <property type="component" value="Unassembled WGS sequence"/>
</dbReference>
<gene>
    <name evidence="3" type="ORF">GHC57_07580</name>
</gene>
<dbReference type="AlphaFoldDB" id="A0A7X1ZDK2"/>
<dbReference type="SUPFAM" id="SSF53756">
    <property type="entry name" value="UDP-Glycosyltransferase/glycogen phosphorylase"/>
    <property type="match status" value="1"/>
</dbReference>
<feature type="domain" description="Glycosyltransferase subfamily 4-like N-terminal" evidence="2">
    <location>
        <begin position="67"/>
        <end position="272"/>
    </location>
</feature>
<feature type="region of interest" description="Disordered" evidence="1">
    <location>
        <begin position="1"/>
        <end position="54"/>
    </location>
</feature>
<reference evidence="3 4" key="1">
    <citation type="submission" date="2019-10" db="EMBL/GenBank/DDBJ databases">
        <title>Draft whole-genome sequence of the purple nonsulfur photosynthetic bacterium Roseospira navarrensis DSM 15114.</title>
        <authorList>
            <person name="Kyndt J.A."/>
            <person name="Meyer T.E."/>
        </authorList>
    </citation>
    <scope>NUCLEOTIDE SEQUENCE [LARGE SCALE GENOMIC DNA]</scope>
    <source>
        <strain evidence="3 4">DSM 15114</strain>
    </source>
</reference>
<dbReference type="Gene3D" id="3.40.50.2000">
    <property type="entry name" value="Glycogen Phosphorylase B"/>
    <property type="match status" value="2"/>
</dbReference>
<dbReference type="PANTHER" id="PTHR12526">
    <property type="entry name" value="GLYCOSYLTRANSFERASE"/>
    <property type="match status" value="1"/>
</dbReference>
<name>A0A7X1ZDK2_9PROT</name>
<dbReference type="InterPro" id="IPR028098">
    <property type="entry name" value="Glyco_trans_4-like_N"/>
</dbReference>
<protein>
    <submittedName>
        <fullName evidence="3">Glycosyltransferase</fullName>
    </submittedName>
</protein>
<evidence type="ECO:0000256" key="1">
    <source>
        <dbReference type="SAM" id="MobiDB-lite"/>
    </source>
</evidence>
<dbReference type="PANTHER" id="PTHR12526:SF635">
    <property type="entry name" value="GLYCOSYL TRANSFERASE GROUP 1"/>
    <property type="match status" value="1"/>
</dbReference>
<comment type="caution">
    <text evidence="3">The sequence shown here is derived from an EMBL/GenBank/DDBJ whole genome shotgun (WGS) entry which is preliminary data.</text>
</comment>
<accession>A0A7X1ZDK2</accession>
<dbReference type="EMBL" id="WIVE01000017">
    <property type="protein sequence ID" value="MQX36378.1"/>
    <property type="molecule type" value="Genomic_DNA"/>
</dbReference>
<organism evidence="3 4">
    <name type="scientific">Roseospira navarrensis</name>
    <dbReference type="NCBI Taxonomy" id="140058"/>
    <lineage>
        <taxon>Bacteria</taxon>
        <taxon>Pseudomonadati</taxon>
        <taxon>Pseudomonadota</taxon>
        <taxon>Alphaproteobacteria</taxon>
        <taxon>Rhodospirillales</taxon>
        <taxon>Rhodospirillaceae</taxon>
        <taxon>Roseospira</taxon>
    </lineage>
</organism>
<keyword evidence="3" id="KW-0808">Transferase</keyword>
<dbReference type="OrthoDB" id="186663at2"/>
<dbReference type="Pfam" id="PF13692">
    <property type="entry name" value="Glyco_trans_1_4"/>
    <property type="match status" value="1"/>
</dbReference>
<evidence type="ECO:0000259" key="2">
    <source>
        <dbReference type="Pfam" id="PF13439"/>
    </source>
</evidence>
<keyword evidence="4" id="KW-1185">Reference proteome</keyword>
<evidence type="ECO:0000313" key="3">
    <source>
        <dbReference type="EMBL" id="MQX36378.1"/>
    </source>
</evidence>